<comment type="caution">
    <text evidence="7">The sequence shown here is derived from an EMBL/GenBank/DDBJ whole genome shotgun (WGS) entry which is preliminary data.</text>
</comment>
<keyword evidence="8" id="KW-1185">Reference proteome</keyword>
<reference evidence="7" key="1">
    <citation type="submission" date="2020-11" db="EMBL/GenBank/DDBJ databases">
        <title>Genome seq and assembly of Planobacterium sp.</title>
        <authorList>
            <person name="Chhetri G."/>
        </authorList>
    </citation>
    <scope>NUCLEOTIDE SEQUENCE</scope>
    <source>
        <strain evidence="7">GCR5</strain>
    </source>
</reference>
<dbReference type="InterPro" id="IPR007016">
    <property type="entry name" value="O-antigen_ligase-rel_domated"/>
</dbReference>
<dbReference type="GO" id="GO:0016874">
    <property type="term" value="F:ligase activity"/>
    <property type="evidence" value="ECO:0007669"/>
    <property type="project" value="UniProtKB-KW"/>
</dbReference>
<keyword evidence="3 5" id="KW-1133">Transmembrane helix</keyword>
<keyword evidence="2 5" id="KW-0812">Transmembrane</keyword>
<protein>
    <submittedName>
        <fullName evidence="7">O-antigen ligase family protein</fullName>
    </submittedName>
</protein>
<keyword evidence="7" id="KW-0436">Ligase</keyword>
<evidence type="ECO:0000256" key="1">
    <source>
        <dbReference type="ARBA" id="ARBA00004141"/>
    </source>
</evidence>
<evidence type="ECO:0000256" key="2">
    <source>
        <dbReference type="ARBA" id="ARBA00022692"/>
    </source>
</evidence>
<feature type="transmembrane region" description="Helical" evidence="5">
    <location>
        <begin position="95"/>
        <end position="126"/>
    </location>
</feature>
<organism evidence="7 8">
    <name type="scientific">Planobacterium oryzisoli</name>
    <dbReference type="NCBI Taxonomy" id="2771435"/>
    <lineage>
        <taxon>Bacteria</taxon>
        <taxon>Pseudomonadati</taxon>
        <taxon>Bacteroidota</taxon>
        <taxon>Flavobacteriia</taxon>
        <taxon>Flavobacteriales</taxon>
        <taxon>Weeksellaceae</taxon>
        <taxon>Chryseobacterium group</taxon>
        <taxon>Chryseobacterium</taxon>
    </lineage>
</organism>
<feature type="transmembrane region" description="Helical" evidence="5">
    <location>
        <begin position="27"/>
        <end position="49"/>
    </location>
</feature>
<sequence length="298" mass="33860">MATFYGAVAFPMLSVFFIDFKTVKLNIVLKSVYIIYFIFCFINILFYEIPAVPTRSSGISGLWPISFGQAGTTLSLLSLYMFGLNLSVMDKILHIIGYILGVTIVFISGSKGPVISLAIISLFYLLYNKKIILKRNNVIYIALGVFIGTSIIYLFYINTNSLVLINRINYVNLISDPSTIQRLNILKATILNIYKNPFFGSSFLITEHGLTSSYPHFLILEAFMTTGIFGGVLFLTINIVILRSAYILMPFKEYHWIILVFLQYFLQTFVSSSLYASTFFWIFSAMLITISFQKKLID</sequence>
<dbReference type="Proteomes" id="UP000694480">
    <property type="component" value="Unassembled WGS sequence"/>
</dbReference>
<feature type="transmembrane region" description="Helical" evidence="5">
    <location>
        <begin position="276"/>
        <end position="292"/>
    </location>
</feature>
<evidence type="ECO:0000256" key="4">
    <source>
        <dbReference type="ARBA" id="ARBA00023136"/>
    </source>
</evidence>
<feature type="transmembrane region" description="Helical" evidence="5">
    <location>
        <begin position="61"/>
        <end position="83"/>
    </location>
</feature>
<evidence type="ECO:0000259" key="6">
    <source>
        <dbReference type="Pfam" id="PF04932"/>
    </source>
</evidence>
<feature type="domain" description="O-antigen ligase-related" evidence="6">
    <location>
        <begin position="98"/>
        <end position="235"/>
    </location>
</feature>
<evidence type="ECO:0000313" key="7">
    <source>
        <dbReference type="EMBL" id="MBF5026935.1"/>
    </source>
</evidence>
<comment type="subcellular location">
    <subcellularLocation>
        <location evidence="1">Membrane</location>
        <topology evidence="1">Multi-pass membrane protein</topology>
    </subcellularLocation>
</comment>
<name>A0A930YV55_9FLAO</name>
<accession>A0A930YV55</accession>
<dbReference type="RefSeq" id="WP_194738867.1">
    <property type="nucleotide sequence ID" value="NZ_JADKYY010000004.1"/>
</dbReference>
<evidence type="ECO:0000256" key="5">
    <source>
        <dbReference type="SAM" id="Phobius"/>
    </source>
</evidence>
<keyword evidence="4 5" id="KW-0472">Membrane</keyword>
<evidence type="ECO:0000256" key="3">
    <source>
        <dbReference type="ARBA" id="ARBA00022989"/>
    </source>
</evidence>
<dbReference type="GO" id="GO:0016020">
    <property type="term" value="C:membrane"/>
    <property type="evidence" value="ECO:0007669"/>
    <property type="project" value="UniProtKB-SubCell"/>
</dbReference>
<dbReference type="Pfam" id="PF04932">
    <property type="entry name" value="Wzy_C"/>
    <property type="match status" value="1"/>
</dbReference>
<feature type="transmembrane region" description="Helical" evidence="5">
    <location>
        <begin position="254"/>
        <end position="270"/>
    </location>
</feature>
<feature type="transmembrane region" description="Helical" evidence="5">
    <location>
        <begin position="138"/>
        <end position="157"/>
    </location>
</feature>
<dbReference type="EMBL" id="JADKYY010000004">
    <property type="protein sequence ID" value="MBF5026935.1"/>
    <property type="molecule type" value="Genomic_DNA"/>
</dbReference>
<proteinExistence type="predicted"/>
<dbReference type="AlphaFoldDB" id="A0A930YV55"/>
<evidence type="ECO:0000313" key="8">
    <source>
        <dbReference type="Proteomes" id="UP000694480"/>
    </source>
</evidence>
<feature type="transmembrane region" description="Helical" evidence="5">
    <location>
        <begin position="217"/>
        <end position="242"/>
    </location>
</feature>
<gene>
    <name evidence="7" type="ORF">IC612_03880</name>
</gene>